<evidence type="ECO:0000259" key="1">
    <source>
        <dbReference type="Pfam" id="PF24748"/>
    </source>
</evidence>
<sequence>MGHHFYRLVLVVEISLFLLRAEGAPSQRAGCGAYNPSSYICCNGVLTLGSETKLAMGLHHWILLAVAISLSLLQAQGADYSRGCGAYNANIYTCCNGVLNLGSRQSCCGTKAYNSGIYTCCNGVLNLGSRQSCCGTKAYNSGIYTCCNGVLNLGSRQSCCGTKAYNSGIYTCCNGTLYLGSNLSCGK</sequence>
<reference evidence="2" key="1">
    <citation type="submission" date="2020-11" db="EMBL/GenBank/DDBJ databases">
        <authorList>
            <person name="Tran Van P."/>
        </authorList>
    </citation>
    <scope>NUCLEOTIDE SEQUENCE</scope>
</reference>
<evidence type="ECO:0000313" key="2">
    <source>
        <dbReference type="EMBL" id="CAD7233833.1"/>
    </source>
</evidence>
<accession>A0A7R8ZTH1</accession>
<dbReference type="OrthoDB" id="5989849at2759"/>
<gene>
    <name evidence="2" type="ORF">CTOB1V02_LOCUS11652</name>
</gene>
<feature type="non-terminal residue" evidence="2">
    <location>
        <position position="1"/>
    </location>
</feature>
<name>A0A7R8ZTH1_9CRUS</name>
<proteinExistence type="predicted"/>
<feature type="domain" description="Galaxin-like repeats" evidence="1">
    <location>
        <begin position="86"/>
        <end position="180"/>
    </location>
</feature>
<dbReference type="EMBL" id="OB667068">
    <property type="protein sequence ID" value="CAD7233833.1"/>
    <property type="molecule type" value="Genomic_DNA"/>
</dbReference>
<dbReference type="InterPro" id="IPR056601">
    <property type="entry name" value="Galaxin_dom"/>
</dbReference>
<organism evidence="2">
    <name type="scientific">Cyprideis torosa</name>
    <dbReference type="NCBI Taxonomy" id="163714"/>
    <lineage>
        <taxon>Eukaryota</taxon>
        <taxon>Metazoa</taxon>
        <taxon>Ecdysozoa</taxon>
        <taxon>Arthropoda</taxon>
        <taxon>Crustacea</taxon>
        <taxon>Oligostraca</taxon>
        <taxon>Ostracoda</taxon>
        <taxon>Podocopa</taxon>
        <taxon>Podocopida</taxon>
        <taxon>Cytherocopina</taxon>
        <taxon>Cytheroidea</taxon>
        <taxon>Cytherideidae</taxon>
        <taxon>Cyprideis</taxon>
    </lineage>
</organism>
<dbReference type="Pfam" id="PF24748">
    <property type="entry name" value="Galaxin_repeat"/>
    <property type="match status" value="1"/>
</dbReference>
<dbReference type="AlphaFoldDB" id="A0A7R8ZTH1"/>
<protein>
    <recommendedName>
        <fullName evidence="1">Galaxin-like repeats domain-containing protein</fullName>
    </recommendedName>
</protein>
<dbReference type="PANTHER" id="PTHR34490">
    <property type="entry name" value="PROTEIN CBG12054-RELATED"/>
    <property type="match status" value="1"/>
</dbReference>
<dbReference type="InterPro" id="IPR055284">
    <property type="entry name" value="Galaxin-like"/>
</dbReference>